<dbReference type="RefSeq" id="WP_029743867.1">
    <property type="nucleotide sequence ID" value="NZ_CP017666.1"/>
</dbReference>
<evidence type="ECO:0000256" key="1">
    <source>
        <dbReference type="SAM" id="Phobius"/>
    </source>
</evidence>
<proteinExistence type="predicted"/>
<evidence type="ECO:0000313" key="3">
    <source>
        <dbReference type="EMBL" id="NQP82683.1"/>
    </source>
</evidence>
<reference evidence="3" key="2">
    <citation type="submission" date="2020-05" db="EMBL/GenBank/DDBJ databases">
        <title>Linking phenotype, genotype and ecology: antimicrobial resistance in the zoonotic pathogen Streptococcus suis.</title>
        <authorList>
            <person name="Hadjirin N.F."/>
            <person name="Miller E.L."/>
            <person name="Murray G.R."/>
            <person name="Yen P.L.K."/>
            <person name="Phuc H.D."/>
            <person name="Wileman T.M."/>
            <person name="Hernandez-Garcia J."/>
            <person name="Williamson S.M."/>
            <person name="Parkhill J."/>
            <person name="Maskell D.J."/>
            <person name="Zhou R."/>
            <person name="Fittipaldi N."/>
            <person name="Gottschalk M."/>
            <person name="Tucker A.D.W."/>
            <person name="Hoa N.T."/>
            <person name="Welch J."/>
            <person name="Weinert L.A."/>
        </authorList>
    </citation>
    <scope>NUCLEOTIDE SEQUENCE</scope>
    <source>
        <strain evidence="3">TMW_SS111</strain>
    </source>
</reference>
<evidence type="ECO:0000313" key="5">
    <source>
        <dbReference type="Proteomes" id="UP000748881"/>
    </source>
</evidence>
<dbReference type="EMBL" id="CP017666">
    <property type="protein sequence ID" value="AWX95797.1"/>
    <property type="molecule type" value="Genomic_DNA"/>
</dbReference>
<accession>A0A2Z4PK36</accession>
<gene>
    <name evidence="2" type="ORF">BKM66_06440</name>
    <name evidence="3" type="ORF">HO898_02750</name>
</gene>
<evidence type="ECO:0000313" key="4">
    <source>
        <dbReference type="Proteomes" id="UP000250181"/>
    </source>
</evidence>
<dbReference type="EMBL" id="JABLKP010000003">
    <property type="protein sequence ID" value="NQP82683.1"/>
    <property type="molecule type" value="Genomic_DNA"/>
</dbReference>
<evidence type="ECO:0000313" key="2">
    <source>
        <dbReference type="EMBL" id="AWX95797.1"/>
    </source>
</evidence>
<dbReference type="Proteomes" id="UP000250181">
    <property type="component" value="Chromosome"/>
</dbReference>
<sequence length="62" mass="7131">MKKVNHIDITRFVQLIAIIYLVFVPLADIMKWQQLDNTYIVLAICTIAVTDERLRKLGGGKE</sequence>
<keyword evidence="1" id="KW-0812">Transmembrane</keyword>
<organism evidence="3 5">
    <name type="scientific">Streptococcus suis</name>
    <dbReference type="NCBI Taxonomy" id="1307"/>
    <lineage>
        <taxon>Bacteria</taxon>
        <taxon>Bacillati</taxon>
        <taxon>Bacillota</taxon>
        <taxon>Bacilli</taxon>
        <taxon>Lactobacillales</taxon>
        <taxon>Streptococcaceae</taxon>
        <taxon>Streptococcus</taxon>
    </lineage>
</organism>
<dbReference type="AlphaFoldDB" id="A0A2Z4PK36"/>
<name>A0A2Z4PK36_STRSU</name>
<keyword evidence="1" id="KW-1133">Transmembrane helix</keyword>
<dbReference type="Proteomes" id="UP000748881">
    <property type="component" value="Unassembled WGS sequence"/>
</dbReference>
<keyword evidence="1" id="KW-0472">Membrane</keyword>
<protein>
    <submittedName>
        <fullName evidence="3">Uncharacterized protein</fullName>
    </submittedName>
</protein>
<reference evidence="2 4" key="1">
    <citation type="submission" date="2016-10" db="EMBL/GenBank/DDBJ databases">
        <authorList>
            <person name="Zou G."/>
            <person name="Zhou R."/>
        </authorList>
    </citation>
    <scope>NUCLEOTIDE SEQUENCE [LARGE SCALE GENOMIC DNA]</scope>
    <source>
        <strain evidence="2 4">0061</strain>
    </source>
</reference>
<feature type="transmembrane region" description="Helical" evidence="1">
    <location>
        <begin position="12"/>
        <end position="32"/>
    </location>
</feature>